<dbReference type="Proteomes" id="UP000054272">
    <property type="component" value="Unassembled WGS sequence"/>
</dbReference>
<name>A0ABR5BUM1_9TREE</name>
<accession>A0ABR5BUM1</accession>
<feature type="domain" description="Integrase zinc-binding" evidence="1">
    <location>
        <begin position="201"/>
        <end position="240"/>
    </location>
</feature>
<dbReference type="InterPro" id="IPR041588">
    <property type="entry name" value="Integrase_H2C2"/>
</dbReference>
<reference evidence="2 3" key="1">
    <citation type="submission" date="2015-01" db="EMBL/GenBank/DDBJ databases">
        <title>The Genome Sequence of Cryptococcus gattii EJB2.</title>
        <authorList>
            <consortium name="The Broad Institute Genomics Platform"/>
            <person name="Cuomo C."/>
            <person name="Litvintseva A."/>
            <person name="Chen Y."/>
            <person name="Heitman J."/>
            <person name="Sun S."/>
            <person name="Springer D."/>
            <person name="Dromer F."/>
            <person name="Young S."/>
            <person name="Zeng Q."/>
            <person name="Gargeya S."/>
            <person name="Abouelleil A."/>
            <person name="Alvarado L."/>
            <person name="Chapman S.B."/>
            <person name="Gainer-Dewar J."/>
            <person name="Goldberg J."/>
            <person name="Griggs A."/>
            <person name="Gujja S."/>
            <person name="Hansen M."/>
            <person name="Howarth C."/>
            <person name="Imamovic A."/>
            <person name="Larimer J."/>
            <person name="Murphy C."/>
            <person name="Naylor J."/>
            <person name="Pearson M."/>
            <person name="Priest M."/>
            <person name="Roberts A."/>
            <person name="Saif S."/>
            <person name="Shea T."/>
            <person name="Sykes S."/>
            <person name="Wortman J."/>
            <person name="Nusbaum C."/>
            <person name="Birren B."/>
        </authorList>
    </citation>
    <scope>NUCLEOTIDE SEQUENCE [LARGE SCALE GENOMIC DNA]</scope>
    <source>
        <strain evidence="2 3">EJB2</strain>
    </source>
</reference>
<sequence>MGAFMPLVTHFLTADTFISSVMYFVKIKSNISTLLNPPDPSPTVLMLPSSSKPMQHIRQTNGGSFFAPQQPTVMSDTGYTANLHDGYAAYGYAEEGMGAKVRLDADAPVPPAEPLDPETIRWVLAYPTDPELTSLISSLRANKLNDDFLLSSVGLLYLRPETDEDQALLVPPMGVIRKELIEDAHLDPSPYSEQVSVGDLAHNNIEVMVATLGDTFWWNGLARDCQEYVEKCQVCKERKRKEKIEPQDGMTPVPWTGVTGWTQGMTAVGESEMAAEMAVAMRKAAEQADKTKL</sequence>
<protein>
    <recommendedName>
        <fullName evidence="1">Integrase zinc-binding domain-containing protein</fullName>
    </recommendedName>
</protein>
<proteinExistence type="predicted"/>
<evidence type="ECO:0000313" key="3">
    <source>
        <dbReference type="Proteomes" id="UP000054272"/>
    </source>
</evidence>
<evidence type="ECO:0000313" key="2">
    <source>
        <dbReference type="EMBL" id="KIR79326.1"/>
    </source>
</evidence>
<gene>
    <name evidence="2" type="ORF">I306_03745</name>
</gene>
<evidence type="ECO:0000259" key="1">
    <source>
        <dbReference type="Pfam" id="PF17921"/>
    </source>
</evidence>
<organism evidence="2 3">
    <name type="scientific">Cryptococcus gattii EJB2</name>
    <dbReference type="NCBI Taxonomy" id="1296103"/>
    <lineage>
        <taxon>Eukaryota</taxon>
        <taxon>Fungi</taxon>
        <taxon>Dikarya</taxon>
        <taxon>Basidiomycota</taxon>
        <taxon>Agaricomycotina</taxon>
        <taxon>Tremellomycetes</taxon>
        <taxon>Tremellales</taxon>
        <taxon>Cryptococcaceae</taxon>
        <taxon>Cryptococcus</taxon>
        <taxon>Cryptococcus gattii species complex</taxon>
    </lineage>
</organism>
<keyword evidence="3" id="KW-1185">Reference proteome</keyword>
<dbReference type="Pfam" id="PF17921">
    <property type="entry name" value="Integrase_H2C2"/>
    <property type="match status" value="1"/>
</dbReference>
<dbReference type="EMBL" id="KN848686">
    <property type="protein sequence ID" value="KIR79326.1"/>
    <property type="molecule type" value="Genomic_DNA"/>
</dbReference>
<dbReference type="Gene3D" id="1.10.340.70">
    <property type="match status" value="1"/>
</dbReference>